<evidence type="ECO:0000256" key="1">
    <source>
        <dbReference type="SAM" id="SignalP"/>
    </source>
</evidence>
<dbReference type="OrthoDB" id="2663534at2"/>
<keyword evidence="3" id="KW-1185">Reference proteome</keyword>
<gene>
    <name evidence="2" type="ORF">CD32_08805</name>
</gene>
<reference evidence="2 3" key="1">
    <citation type="submission" date="2014-02" db="EMBL/GenBank/DDBJ databases">
        <title>Draft genome sequence of Lysinibacillus odysseyi NBRC 100172.</title>
        <authorList>
            <person name="Zhang F."/>
            <person name="Wang G."/>
            <person name="Zhang L."/>
        </authorList>
    </citation>
    <scope>NUCLEOTIDE SEQUENCE [LARGE SCALE GENOMIC DNA]</scope>
    <source>
        <strain evidence="2 3">NBRC 100172</strain>
    </source>
</reference>
<keyword evidence="1" id="KW-0732">Signal</keyword>
<protein>
    <recommendedName>
        <fullName evidence="4">Lipoprotein</fullName>
    </recommendedName>
</protein>
<comment type="caution">
    <text evidence="2">The sequence shown here is derived from an EMBL/GenBank/DDBJ whole genome shotgun (WGS) entry which is preliminary data.</text>
</comment>
<dbReference type="RefSeq" id="WP_036153625.1">
    <property type="nucleotide sequence ID" value="NZ_AVCX01000007.1"/>
</dbReference>
<dbReference type="AlphaFoldDB" id="A0A0A3IKQ8"/>
<dbReference type="eggNOG" id="ENOG5032CV4">
    <property type="taxonomic scope" value="Bacteria"/>
</dbReference>
<dbReference type="EMBL" id="JPVP01000054">
    <property type="protein sequence ID" value="KGR85331.1"/>
    <property type="molecule type" value="Genomic_DNA"/>
</dbReference>
<evidence type="ECO:0000313" key="3">
    <source>
        <dbReference type="Proteomes" id="UP000030437"/>
    </source>
</evidence>
<sequence>MKRLALIFCLICLSACSKEVSSINGEITNIEKDTLEIICSNYVTREKNIKSNDDIGYSCKVKITDDTLIKSDNGEEITINDLQQNDVVSVFLKEQKKLTEDINSRILEAKEITLIENR</sequence>
<evidence type="ECO:0008006" key="4">
    <source>
        <dbReference type="Google" id="ProtNLM"/>
    </source>
</evidence>
<evidence type="ECO:0000313" key="2">
    <source>
        <dbReference type="EMBL" id="KGR85331.1"/>
    </source>
</evidence>
<feature type="signal peptide" evidence="1">
    <location>
        <begin position="1"/>
        <end position="17"/>
    </location>
</feature>
<feature type="chain" id="PRO_5039398485" description="Lipoprotein" evidence="1">
    <location>
        <begin position="18"/>
        <end position="118"/>
    </location>
</feature>
<organism evidence="2 3">
    <name type="scientific">Lysinibacillus odysseyi 34hs-1 = NBRC 100172</name>
    <dbReference type="NCBI Taxonomy" id="1220589"/>
    <lineage>
        <taxon>Bacteria</taxon>
        <taxon>Bacillati</taxon>
        <taxon>Bacillota</taxon>
        <taxon>Bacilli</taxon>
        <taxon>Bacillales</taxon>
        <taxon>Bacillaceae</taxon>
        <taxon>Lysinibacillus</taxon>
    </lineage>
</organism>
<name>A0A0A3IKQ8_9BACI</name>
<dbReference type="Proteomes" id="UP000030437">
    <property type="component" value="Unassembled WGS sequence"/>
</dbReference>
<accession>A0A0A3IKQ8</accession>
<proteinExistence type="predicted"/>